<protein>
    <submittedName>
        <fullName evidence="2">Uncharacterized protein</fullName>
    </submittedName>
</protein>
<organism evidence="2 3">
    <name type="scientific">Crotalaria pallida</name>
    <name type="common">Smooth rattlebox</name>
    <name type="synonym">Crotalaria striata</name>
    <dbReference type="NCBI Taxonomy" id="3830"/>
    <lineage>
        <taxon>Eukaryota</taxon>
        <taxon>Viridiplantae</taxon>
        <taxon>Streptophyta</taxon>
        <taxon>Embryophyta</taxon>
        <taxon>Tracheophyta</taxon>
        <taxon>Spermatophyta</taxon>
        <taxon>Magnoliopsida</taxon>
        <taxon>eudicotyledons</taxon>
        <taxon>Gunneridae</taxon>
        <taxon>Pentapetalae</taxon>
        <taxon>rosids</taxon>
        <taxon>fabids</taxon>
        <taxon>Fabales</taxon>
        <taxon>Fabaceae</taxon>
        <taxon>Papilionoideae</taxon>
        <taxon>50 kb inversion clade</taxon>
        <taxon>genistoids sensu lato</taxon>
        <taxon>core genistoids</taxon>
        <taxon>Crotalarieae</taxon>
        <taxon>Crotalaria</taxon>
    </lineage>
</organism>
<dbReference type="Proteomes" id="UP001372338">
    <property type="component" value="Unassembled WGS sequence"/>
</dbReference>
<gene>
    <name evidence="2" type="ORF">RIF29_20968</name>
</gene>
<proteinExistence type="predicted"/>
<dbReference type="AlphaFoldDB" id="A0AAN9F2B6"/>
<evidence type="ECO:0000256" key="1">
    <source>
        <dbReference type="SAM" id="MobiDB-lite"/>
    </source>
</evidence>
<name>A0AAN9F2B6_CROPI</name>
<keyword evidence="3" id="KW-1185">Reference proteome</keyword>
<comment type="caution">
    <text evidence="2">The sequence shown here is derived from an EMBL/GenBank/DDBJ whole genome shotgun (WGS) entry which is preliminary data.</text>
</comment>
<reference evidence="2 3" key="1">
    <citation type="submission" date="2024-01" db="EMBL/GenBank/DDBJ databases">
        <title>The genomes of 5 underutilized Papilionoideae crops provide insights into root nodulation and disease resistanc.</title>
        <authorList>
            <person name="Yuan L."/>
        </authorList>
    </citation>
    <scope>NUCLEOTIDE SEQUENCE [LARGE SCALE GENOMIC DNA]</scope>
    <source>
        <strain evidence="2">ZHUSHIDOU_FW_LH</strain>
        <tissue evidence="2">Leaf</tissue>
    </source>
</reference>
<feature type="region of interest" description="Disordered" evidence="1">
    <location>
        <begin position="87"/>
        <end position="118"/>
    </location>
</feature>
<evidence type="ECO:0000313" key="2">
    <source>
        <dbReference type="EMBL" id="KAK7268272.1"/>
    </source>
</evidence>
<dbReference type="EMBL" id="JAYWIO010000004">
    <property type="protein sequence ID" value="KAK7268272.1"/>
    <property type="molecule type" value="Genomic_DNA"/>
</dbReference>
<sequence length="276" mass="30094">MAAVWPAIVRWRRCCRRKLEPWSADLNCRGVQEGGNLVQRKLGVQEGGNRGAKSNGAEIEKNGELNMNRDEEYGGGPFLYFSTGGPLLEDRRSQPKLANKQRRWRGKGVSGSGRRRRRLIPDRNGTAVLVVPSVLVGDRGKVADRTEQRWIERREEANNRLDRAERSLIPVCCVAPPPSMGVGITNRLPPVTDPLASLSPWAAAELKPSLAFPLVANRDSILAAKTEPPPCALSLLRQSPPSLSLPLSRTLPLWSPVSSTGSNRAEGGGGGGVFLW</sequence>
<accession>A0AAN9F2B6</accession>
<evidence type="ECO:0000313" key="3">
    <source>
        <dbReference type="Proteomes" id="UP001372338"/>
    </source>
</evidence>